<dbReference type="GO" id="GO:0005737">
    <property type="term" value="C:cytoplasm"/>
    <property type="evidence" value="ECO:0007669"/>
    <property type="project" value="TreeGrafter"/>
</dbReference>
<reference evidence="4 5" key="1">
    <citation type="submission" date="2016-10" db="EMBL/GenBank/DDBJ databases">
        <title>The genome sequence of Colletotrichum fioriniae PJ7.</title>
        <authorList>
            <person name="Baroncelli R."/>
        </authorList>
    </citation>
    <scope>NUCLEOTIDE SEQUENCE [LARGE SCALE GENOMIC DNA]</scope>
    <source>
        <strain evidence="4">Col 31</strain>
    </source>
</reference>
<dbReference type="InterPro" id="IPR015421">
    <property type="entry name" value="PyrdxlP-dep_Trfase_major"/>
</dbReference>
<keyword evidence="3" id="KW-0663">Pyridoxal phosphate</keyword>
<name>A0AAI9UU92_9PEZI</name>
<organism evidence="4 5">
    <name type="scientific">Colletotrichum melonis</name>
    <dbReference type="NCBI Taxonomy" id="1209925"/>
    <lineage>
        <taxon>Eukaryota</taxon>
        <taxon>Fungi</taxon>
        <taxon>Dikarya</taxon>
        <taxon>Ascomycota</taxon>
        <taxon>Pezizomycotina</taxon>
        <taxon>Sordariomycetes</taxon>
        <taxon>Hypocreomycetidae</taxon>
        <taxon>Glomerellales</taxon>
        <taxon>Glomerellaceae</taxon>
        <taxon>Colletotrichum</taxon>
        <taxon>Colletotrichum acutatum species complex</taxon>
    </lineage>
</organism>
<evidence type="ECO:0000256" key="2">
    <source>
        <dbReference type="ARBA" id="ARBA00008954"/>
    </source>
</evidence>
<dbReference type="PANTHER" id="PTHR11986">
    <property type="entry name" value="AMINOTRANSFERASE CLASS III"/>
    <property type="match status" value="1"/>
</dbReference>
<evidence type="ECO:0000256" key="3">
    <source>
        <dbReference type="RuleBase" id="RU365036"/>
    </source>
</evidence>
<proteinExistence type="inferred from homology"/>
<keyword evidence="3" id="KW-0032">Aminotransferase</keyword>
<dbReference type="GO" id="GO:0010121">
    <property type="term" value="P:L-arginine catabolic process to proline via ornithine"/>
    <property type="evidence" value="ECO:0007669"/>
    <property type="project" value="TreeGrafter"/>
</dbReference>
<dbReference type="Pfam" id="PF00202">
    <property type="entry name" value="Aminotran_3"/>
    <property type="match status" value="1"/>
</dbReference>
<dbReference type="Proteomes" id="UP001239795">
    <property type="component" value="Unassembled WGS sequence"/>
</dbReference>
<comment type="cofactor">
    <cofactor evidence="1 3">
        <name>pyridoxal 5'-phosphate</name>
        <dbReference type="ChEBI" id="CHEBI:597326"/>
    </cofactor>
</comment>
<comment type="similarity">
    <text evidence="2 3">Belongs to the class-III pyridoxal-phosphate-dependent aminotransferase family.</text>
</comment>
<evidence type="ECO:0000313" key="5">
    <source>
        <dbReference type="Proteomes" id="UP001239795"/>
    </source>
</evidence>
<evidence type="ECO:0000313" key="4">
    <source>
        <dbReference type="EMBL" id="KAK1464881.1"/>
    </source>
</evidence>
<dbReference type="GO" id="GO:0019544">
    <property type="term" value="P:L-arginine catabolic process to L-glutamate"/>
    <property type="evidence" value="ECO:0007669"/>
    <property type="project" value="TreeGrafter"/>
</dbReference>
<sequence length="93" mass="10410">MEEEIDFCIGVWKLCKQYNILFIADEHKPDMVTMGKSISGGVLPTSFVLGPDEVMNKMKPYHSVSTFSMSSMAVTGVTTALDIYEQENLQQRA</sequence>
<dbReference type="SUPFAM" id="SSF53383">
    <property type="entry name" value="PLP-dependent transferases"/>
    <property type="match status" value="1"/>
</dbReference>
<dbReference type="InterPro" id="IPR050103">
    <property type="entry name" value="Class-III_PLP-dep_AT"/>
</dbReference>
<dbReference type="GO" id="GO:0004587">
    <property type="term" value="F:ornithine aminotransferase activity"/>
    <property type="evidence" value="ECO:0007669"/>
    <property type="project" value="UniProtKB-EC"/>
</dbReference>
<accession>A0AAI9UU92</accession>
<dbReference type="InterPro" id="IPR005814">
    <property type="entry name" value="Aminotrans_3"/>
</dbReference>
<comment type="pathway">
    <text evidence="3">Amino-acid biosynthesis; L-proline biosynthesis; L-glutamate 5-semialdehyde from L-ornithine: step 1/1.</text>
</comment>
<keyword evidence="3" id="KW-0808">Transferase</keyword>
<comment type="caution">
    <text evidence="4">The sequence shown here is derived from an EMBL/GenBank/DDBJ whole genome shotgun (WGS) entry which is preliminary data.</text>
</comment>
<comment type="catalytic activity">
    <reaction evidence="3">
        <text>a 2-oxocarboxylate + L-ornithine = L-glutamate 5-semialdehyde + an L-alpha-amino acid</text>
        <dbReference type="Rhea" id="RHEA:13877"/>
        <dbReference type="ChEBI" id="CHEBI:35179"/>
        <dbReference type="ChEBI" id="CHEBI:46911"/>
        <dbReference type="ChEBI" id="CHEBI:58066"/>
        <dbReference type="ChEBI" id="CHEBI:59869"/>
        <dbReference type="EC" id="2.6.1.13"/>
    </reaction>
</comment>
<dbReference type="EC" id="2.6.1.13" evidence="3"/>
<dbReference type="EMBL" id="MLGG01000005">
    <property type="protein sequence ID" value="KAK1464881.1"/>
    <property type="molecule type" value="Genomic_DNA"/>
</dbReference>
<dbReference type="PANTHER" id="PTHR11986:SF18">
    <property type="entry name" value="ORNITHINE AMINOTRANSFERASE, MITOCHONDRIAL"/>
    <property type="match status" value="1"/>
</dbReference>
<dbReference type="Gene3D" id="3.40.640.10">
    <property type="entry name" value="Type I PLP-dependent aspartate aminotransferase-like (Major domain)"/>
    <property type="match status" value="1"/>
</dbReference>
<dbReference type="GO" id="GO:0042802">
    <property type="term" value="F:identical protein binding"/>
    <property type="evidence" value="ECO:0007669"/>
    <property type="project" value="TreeGrafter"/>
</dbReference>
<gene>
    <name evidence="4" type="ORF">CMEL01_12236</name>
</gene>
<dbReference type="GO" id="GO:0030170">
    <property type="term" value="F:pyridoxal phosphate binding"/>
    <property type="evidence" value="ECO:0007669"/>
    <property type="project" value="InterPro"/>
</dbReference>
<evidence type="ECO:0000256" key="1">
    <source>
        <dbReference type="ARBA" id="ARBA00001933"/>
    </source>
</evidence>
<dbReference type="InterPro" id="IPR015424">
    <property type="entry name" value="PyrdxlP-dep_Trfase"/>
</dbReference>
<keyword evidence="5" id="KW-1185">Reference proteome</keyword>
<dbReference type="AlphaFoldDB" id="A0AAI9UU92"/>
<protein>
    <recommendedName>
        <fullName evidence="3">Ornithine aminotransferase</fullName>
        <ecNumber evidence="3">2.6.1.13</ecNumber>
    </recommendedName>
</protein>